<evidence type="ECO:0000313" key="2">
    <source>
        <dbReference type="Proteomes" id="UP000838878"/>
    </source>
</evidence>
<dbReference type="Proteomes" id="UP000838878">
    <property type="component" value="Chromosome 8"/>
</dbReference>
<gene>
    <name evidence="1" type="ORF">BINO364_LOCUS15235</name>
</gene>
<proteinExistence type="predicted"/>
<sequence>MDRSNSWTQKNYEAECAKGGDSVFRDEGPALEEEESGLVDAVGETDERILRKRLWNGDKEPRKDGQVLYGRESNYIKHVKEVAILMTEIQISFYFYAKTVLSIRSYGNTYKNA</sequence>
<dbReference type="OrthoDB" id="7396171at2759"/>
<organism evidence="1 2">
    <name type="scientific">Brenthis ino</name>
    <name type="common">lesser marbled fritillary</name>
    <dbReference type="NCBI Taxonomy" id="405034"/>
    <lineage>
        <taxon>Eukaryota</taxon>
        <taxon>Metazoa</taxon>
        <taxon>Ecdysozoa</taxon>
        <taxon>Arthropoda</taxon>
        <taxon>Hexapoda</taxon>
        <taxon>Insecta</taxon>
        <taxon>Pterygota</taxon>
        <taxon>Neoptera</taxon>
        <taxon>Endopterygota</taxon>
        <taxon>Lepidoptera</taxon>
        <taxon>Glossata</taxon>
        <taxon>Ditrysia</taxon>
        <taxon>Papilionoidea</taxon>
        <taxon>Nymphalidae</taxon>
        <taxon>Heliconiinae</taxon>
        <taxon>Argynnini</taxon>
        <taxon>Brenthis</taxon>
    </lineage>
</organism>
<reference evidence="1" key="1">
    <citation type="submission" date="2021-12" db="EMBL/GenBank/DDBJ databases">
        <authorList>
            <person name="Martin H S."/>
        </authorList>
    </citation>
    <scope>NUCLEOTIDE SEQUENCE</scope>
</reference>
<accession>A0A8J9V213</accession>
<protein>
    <submittedName>
        <fullName evidence="1">Uncharacterized protein</fullName>
    </submittedName>
</protein>
<evidence type="ECO:0000313" key="1">
    <source>
        <dbReference type="EMBL" id="CAH0730233.1"/>
    </source>
</evidence>
<name>A0A8J9V213_9NEOP</name>
<dbReference type="AlphaFoldDB" id="A0A8J9V213"/>
<feature type="non-terminal residue" evidence="1">
    <location>
        <position position="113"/>
    </location>
</feature>
<dbReference type="EMBL" id="OV170228">
    <property type="protein sequence ID" value="CAH0730233.1"/>
    <property type="molecule type" value="Genomic_DNA"/>
</dbReference>
<keyword evidence="2" id="KW-1185">Reference proteome</keyword>